<evidence type="ECO:0000256" key="1">
    <source>
        <dbReference type="SAM" id="MobiDB-lite"/>
    </source>
</evidence>
<reference evidence="2" key="1">
    <citation type="journal article" date="2017" name="Nature">
        <title>The sunflower genome provides insights into oil metabolism, flowering and Asterid evolution.</title>
        <authorList>
            <person name="Badouin H."/>
            <person name="Gouzy J."/>
            <person name="Grassa C.J."/>
            <person name="Murat F."/>
            <person name="Staton S.E."/>
            <person name="Cottret L."/>
            <person name="Lelandais-Briere C."/>
            <person name="Owens G.L."/>
            <person name="Carrere S."/>
            <person name="Mayjonade B."/>
            <person name="Legrand L."/>
            <person name="Gill N."/>
            <person name="Kane N.C."/>
            <person name="Bowers J.E."/>
            <person name="Hubner S."/>
            <person name="Bellec A."/>
            <person name="Berard A."/>
            <person name="Berges H."/>
            <person name="Blanchet N."/>
            <person name="Boniface M.C."/>
            <person name="Brunel D."/>
            <person name="Catrice O."/>
            <person name="Chaidir N."/>
            <person name="Claudel C."/>
            <person name="Donnadieu C."/>
            <person name="Faraut T."/>
            <person name="Fievet G."/>
            <person name="Helmstetter N."/>
            <person name="King M."/>
            <person name="Knapp S.J."/>
            <person name="Lai Z."/>
            <person name="Le Paslier M.C."/>
            <person name="Lippi Y."/>
            <person name="Lorenzon L."/>
            <person name="Mandel J.R."/>
            <person name="Marage G."/>
            <person name="Marchand G."/>
            <person name="Marquand E."/>
            <person name="Bret-Mestries E."/>
            <person name="Morien E."/>
            <person name="Nambeesan S."/>
            <person name="Nguyen T."/>
            <person name="Pegot-Espagnet P."/>
            <person name="Pouilly N."/>
            <person name="Raftis F."/>
            <person name="Sallet E."/>
            <person name="Schiex T."/>
            <person name="Thomas J."/>
            <person name="Vandecasteele C."/>
            <person name="Vares D."/>
            <person name="Vear F."/>
            <person name="Vautrin S."/>
            <person name="Crespi M."/>
            <person name="Mangin B."/>
            <person name="Burke J.M."/>
            <person name="Salse J."/>
            <person name="Munos S."/>
            <person name="Vincourt P."/>
            <person name="Rieseberg L.H."/>
            <person name="Langlade N.B."/>
        </authorList>
    </citation>
    <scope>NUCLEOTIDE SEQUENCE</scope>
    <source>
        <tissue evidence="2">Leaves</tissue>
    </source>
</reference>
<dbReference type="GO" id="GO:0004364">
    <property type="term" value="F:glutathione transferase activity"/>
    <property type="evidence" value="ECO:0007669"/>
    <property type="project" value="UniProtKB-EC"/>
</dbReference>
<evidence type="ECO:0000313" key="2">
    <source>
        <dbReference type="EMBL" id="KAF5796463.1"/>
    </source>
</evidence>
<proteinExistence type="predicted"/>
<gene>
    <name evidence="2" type="ORF">HanXRQr2_Chr08g0351751</name>
</gene>
<dbReference type="PANTHER" id="PTHR45023:SF13">
    <property type="entry name" value="PUTATIVE-RELATED"/>
    <property type="match status" value="1"/>
</dbReference>
<feature type="compositionally biased region" description="Polar residues" evidence="1">
    <location>
        <begin position="298"/>
        <end position="309"/>
    </location>
</feature>
<dbReference type="AlphaFoldDB" id="A0A9K3NEH6"/>
<feature type="region of interest" description="Disordered" evidence="1">
    <location>
        <begin position="1"/>
        <end position="98"/>
    </location>
</feature>
<evidence type="ECO:0000313" key="3">
    <source>
        <dbReference type="Proteomes" id="UP000215914"/>
    </source>
</evidence>
<feature type="compositionally biased region" description="Basic and acidic residues" evidence="1">
    <location>
        <begin position="1"/>
        <end position="11"/>
    </location>
</feature>
<dbReference type="EC" id="2.5.1.18" evidence="2"/>
<name>A0A9K3NEH6_HELAN</name>
<dbReference type="PANTHER" id="PTHR45023">
    <property type="match status" value="1"/>
</dbReference>
<feature type="region of interest" description="Disordered" evidence="1">
    <location>
        <begin position="282"/>
        <end position="354"/>
    </location>
</feature>
<feature type="region of interest" description="Disordered" evidence="1">
    <location>
        <begin position="119"/>
        <end position="155"/>
    </location>
</feature>
<reference evidence="2" key="2">
    <citation type="submission" date="2020-06" db="EMBL/GenBank/DDBJ databases">
        <title>Helianthus annuus Genome sequencing and assembly Release 2.</title>
        <authorList>
            <person name="Gouzy J."/>
            <person name="Langlade N."/>
            <person name="Munos S."/>
        </authorList>
    </citation>
    <scope>NUCLEOTIDE SEQUENCE</scope>
    <source>
        <tissue evidence="2">Leaves</tissue>
    </source>
</reference>
<keyword evidence="2" id="KW-0808">Transferase</keyword>
<feature type="compositionally biased region" description="Polar residues" evidence="1">
    <location>
        <begin position="39"/>
        <end position="69"/>
    </location>
</feature>
<feature type="compositionally biased region" description="Acidic residues" evidence="1">
    <location>
        <begin position="127"/>
        <end position="142"/>
    </location>
</feature>
<dbReference type="OrthoDB" id="1406386at2759"/>
<sequence length="354" mass="40208">MDKQNKCEPKKKGSTSRGSDSRKKVSQTRQGDFRGPSEPVQTSYGYSPTTQPQFFYPQTSQPTFFSTQPNFPPQIFSHPSFTTEFDPFGFRTPPIQSPRENVERSLPIYDEHQDLEVVPETQHLDVDSGEDEEEYEDDDDGIGEASEPKQKGVKAERQTWTKTHEEALAKAWVHCSLNKKQGNAQKGDNFWKKVLAHYNETVGGTTRTIHQVRSKWMPMLTKINHFNGLWQQADRIRGSGVSDLDVMNRALSDFKSKYPSGFQHIEAWEVVRKHDKWAQVPLLGEDSGSSGQKRKSSDSGNYNTGTPGTESPIDIPDINVDRHQQDKKGKKRGPQHHQTIAKRPSPRSSRNTLL</sequence>
<dbReference type="EMBL" id="MNCJ02000323">
    <property type="protein sequence ID" value="KAF5796463.1"/>
    <property type="molecule type" value="Genomic_DNA"/>
</dbReference>
<feature type="compositionally biased region" description="Basic and acidic residues" evidence="1">
    <location>
        <begin position="146"/>
        <end position="155"/>
    </location>
</feature>
<keyword evidence="3" id="KW-1185">Reference proteome</keyword>
<comment type="caution">
    <text evidence="2">The sequence shown here is derived from an EMBL/GenBank/DDBJ whole genome shotgun (WGS) entry which is preliminary data.</text>
</comment>
<protein>
    <submittedName>
        <fullName evidence="2">Glutathione transferase</fullName>
        <ecNumber evidence="2">2.5.1.18</ecNumber>
    </submittedName>
</protein>
<dbReference type="Proteomes" id="UP000215914">
    <property type="component" value="Unassembled WGS sequence"/>
</dbReference>
<organism evidence="2 3">
    <name type="scientific">Helianthus annuus</name>
    <name type="common">Common sunflower</name>
    <dbReference type="NCBI Taxonomy" id="4232"/>
    <lineage>
        <taxon>Eukaryota</taxon>
        <taxon>Viridiplantae</taxon>
        <taxon>Streptophyta</taxon>
        <taxon>Embryophyta</taxon>
        <taxon>Tracheophyta</taxon>
        <taxon>Spermatophyta</taxon>
        <taxon>Magnoliopsida</taxon>
        <taxon>eudicotyledons</taxon>
        <taxon>Gunneridae</taxon>
        <taxon>Pentapetalae</taxon>
        <taxon>asterids</taxon>
        <taxon>campanulids</taxon>
        <taxon>Asterales</taxon>
        <taxon>Asteraceae</taxon>
        <taxon>Asteroideae</taxon>
        <taxon>Heliantheae alliance</taxon>
        <taxon>Heliantheae</taxon>
        <taxon>Helianthus</taxon>
    </lineage>
</organism>
<dbReference type="Gramene" id="mRNA:HanXRQr2_Chr08g0351751">
    <property type="protein sequence ID" value="mRNA:HanXRQr2_Chr08g0351751"/>
    <property type="gene ID" value="HanXRQr2_Chr08g0351751"/>
</dbReference>
<accession>A0A9K3NEH6</accession>